<feature type="compositionally biased region" description="Polar residues" evidence="2">
    <location>
        <begin position="18"/>
        <end position="31"/>
    </location>
</feature>
<feature type="coiled-coil region" evidence="1">
    <location>
        <begin position="80"/>
        <end position="193"/>
    </location>
</feature>
<evidence type="ECO:0000313" key="4">
    <source>
        <dbReference type="Proteomes" id="UP000623467"/>
    </source>
</evidence>
<protein>
    <submittedName>
        <fullName evidence="3">Uncharacterized protein</fullName>
    </submittedName>
</protein>
<dbReference type="Gene3D" id="1.10.287.1490">
    <property type="match status" value="1"/>
</dbReference>
<accession>A0A8H7D406</accession>
<feature type="coiled-coil region" evidence="1">
    <location>
        <begin position="257"/>
        <end position="333"/>
    </location>
</feature>
<organism evidence="3 4">
    <name type="scientific">Mycena sanguinolenta</name>
    <dbReference type="NCBI Taxonomy" id="230812"/>
    <lineage>
        <taxon>Eukaryota</taxon>
        <taxon>Fungi</taxon>
        <taxon>Dikarya</taxon>
        <taxon>Basidiomycota</taxon>
        <taxon>Agaricomycotina</taxon>
        <taxon>Agaricomycetes</taxon>
        <taxon>Agaricomycetidae</taxon>
        <taxon>Agaricales</taxon>
        <taxon>Marasmiineae</taxon>
        <taxon>Mycenaceae</taxon>
        <taxon>Mycena</taxon>
    </lineage>
</organism>
<evidence type="ECO:0000256" key="2">
    <source>
        <dbReference type="SAM" id="MobiDB-lite"/>
    </source>
</evidence>
<dbReference type="Proteomes" id="UP000623467">
    <property type="component" value="Unassembled WGS sequence"/>
</dbReference>
<feature type="region of interest" description="Disordered" evidence="2">
    <location>
        <begin position="1"/>
        <end position="48"/>
    </location>
</feature>
<sequence length="649" mass="72889">MINTERVALCSDGLSYPPSEQAQSSRSSRTPTAPDVPELAASQSEATLERRSSNFLTNIYNNWCSKPQKERENSSDADGAHELEEQCRALREQVEALKTSEEKARVEIERLKAEKQTTERARLMGKCTEKTSSLEREDAEIQNLKQRHNDAVKKFEARVNALTHEREDYDSELRETQDKCRALEEQVRMFQTSGQPQDDIRADHAELTRKVWEQSRLIDEANTHIHSLMQKHQYTVTDYESRIDKLLLDGGSDSPELREAQARSRALQEKVQRLKASEKQAQDEIQRLKEDHARLMDSLTEKSEYIDGVDGYIQNLLEEHRDLVTKYNDLLVERGKHRSQLKQLRTQADARASTKLKADIISLDPFDNKLDQVSEAAVKSGVESLNDSIDNFTMALVDEAEEFAKQNSHSVIPSAVAVHEITKPLHLALAEHSRTEEKRGFLLDANLHHGLVSELDTLFFSGDVVSRALDLGGVLALALPELTKREPWTVAQRWRALTAAAIGTGVLQSSATIWTESITNVSEAIISLLAFAYRQPLGTFEPLLPSVQNRLETLYNEANEISIVARRDILSSRMTVVVAPTGAQGVEDYLPYNTDSVTSVWPDMGPSDGDGIIGLYKFGLDKTGEDGRLTCLIKPEVVTTALLREMAKN</sequence>
<keyword evidence="1" id="KW-0175">Coiled coil</keyword>
<name>A0A8H7D406_9AGAR</name>
<evidence type="ECO:0000313" key="3">
    <source>
        <dbReference type="EMBL" id="KAF7361374.1"/>
    </source>
</evidence>
<proteinExistence type="predicted"/>
<reference evidence="3" key="1">
    <citation type="submission" date="2020-05" db="EMBL/GenBank/DDBJ databases">
        <title>Mycena genomes resolve the evolution of fungal bioluminescence.</title>
        <authorList>
            <person name="Tsai I.J."/>
        </authorList>
    </citation>
    <scope>NUCLEOTIDE SEQUENCE</scope>
    <source>
        <strain evidence="3">160909Yilan</strain>
    </source>
</reference>
<dbReference type="OrthoDB" id="3028347at2759"/>
<evidence type="ECO:0000256" key="1">
    <source>
        <dbReference type="SAM" id="Coils"/>
    </source>
</evidence>
<dbReference type="EMBL" id="JACAZH010000008">
    <property type="protein sequence ID" value="KAF7361374.1"/>
    <property type="molecule type" value="Genomic_DNA"/>
</dbReference>
<dbReference type="AlphaFoldDB" id="A0A8H7D406"/>
<keyword evidence="4" id="KW-1185">Reference proteome</keyword>
<comment type="caution">
    <text evidence="3">The sequence shown here is derived from an EMBL/GenBank/DDBJ whole genome shotgun (WGS) entry which is preliminary data.</text>
</comment>
<gene>
    <name evidence="3" type="ORF">MSAN_01170200</name>
</gene>